<dbReference type="EMBL" id="JALDYZ010000031">
    <property type="protein sequence ID" value="MDI7925238.1"/>
    <property type="molecule type" value="Genomic_DNA"/>
</dbReference>
<dbReference type="PROSITE" id="PS50113">
    <property type="entry name" value="PAC"/>
    <property type="match status" value="3"/>
</dbReference>
<dbReference type="SUPFAM" id="SSF55785">
    <property type="entry name" value="PYP-like sensor domain (PAS domain)"/>
    <property type="match status" value="5"/>
</dbReference>
<dbReference type="PANTHER" id="PTHR43304:SF1">
    <property type="entry name" value="PAC DOMAIN-CONTAINING PROTEIN"/>
    <property type="match status" value="1"/>
</dbReference>
<dbReference type="RefSeq" id="WP_311794788.1">
    <property type="nucleotide sequence ID" value="NZ_JALDYZ010000031.1"/>
</dbReference>
<protein>
    <recommendedName>
        <fullName evidence="2">histidine kinase</fullName>
        <ecNumber evidence="2">2.7.13.3</ecNumber>
    </recommendedName>
</protein>
<dbReference type="CDD" id="cd00130">
    <property type="entry name" value="PAS"/>
    <property type="match status" value="3"/>
</dbReference>
<dbReference type="PROSITE" id="PS50112">
    <property type="entry name" value="PAS"/>
    <property type="match status" value="2"/>
</dbReference>
<dbReference type="InterPro" id="IPR001610">
    <property type="entry name" value="PAC"/>
</dbReference>
<sequence length="1013" mass="113289">MEADLRRLFDILPGLVWATGPDGVTNFVNRRWREYTGITVEELRERGWTATIHPDDIPWVRESWRAAVTTGNSAEFEMRLRRSDGVYRRFSVKAEPFHDAHGRASGWYGVNIDIESQRRAEAQLEVEKQLLELVTRGVALPEILNQLCLEVERLSPGALCSILFSDPDELRFRLGAGPNLPETYNAVLDGLKIDPYFGPCSLAIKKRSTIIVTDPPNDPRWLGSAWPGMMVEFGLSSCWSAPIVGSRGRVLGIFAIYKLECVGPTDEELELIDRFAKLSGIAMERAESDAKLAASTMELQRANHFLAGGQRLSKTGSFSLDTTTGEQVWSDENYRIWEFEPTVPPTMQMVLAAIHPDDRDTAYNAFEDAVRERKDVEIVYRIITPRGGVKHLHTVMEIIPEFTEHVVYLGSSQDVTESRLAEAALRESEANLARANVHLSAAQQLSQTGSFRWDAETLELTWSDENYRIWDFDPAVPPTMEMIVEAFHPDDREATMTAIEEAARTRSAFDAHYRVVTRDGSVKYLHTVSMPVPEIRSHAVFLGSTQDVTESKLAEEAQKASAAELRRTNSYLTAAQRLSKTGSFTWDVESGEVDWSEETFEIWGFEPTVTPDMSIVVQVIHPDDLERVGAHLGEATSAGESFEMYYRIITPAGVLKHIHSVANRIPEIADRLIYIDSVQDVTESKQAEEVQKASEAELARTNTYLTAAQRLSQTGSFTWDLERDEHNWSEVIYQVFGFDPGVKVTMDMIASTVHPEDMPHVETLLRNAAIGEKFELVFRVLRADGEMRHAHVIGHRIDQIPERPVFMGALQDITDRKLQEADLNHARAELAHVARVTALSALTASIAHEVSQPLAGIMTNANTCLRMLAADPPNLDGARMTAQRTLRDGDRASEVIKRLRGLFTRKPPTLEHLDLNEAVREVLALSSSELQRRRVIVRTELPGEVPPVLADRIQIQQVILNLVLNAADAMGAVNDHAREMHISSHSDDDGAISIFVRDAGVGLETTDVELNSP</sequence>
<dbReference type="Gene3D" id="3.30.450.40">
    <property type="match status" value="1"/>
</dbReference>
<dbReference type="Gene3D" id="1.10.287.130">
    <property type="match status" value="1"/>
</dbReference>
<dbReference type="InterPro" id="IPR052162">
    <property type="entry name" value="Sensor_kinase/Photoreceptor"/>
</dbReference>
<evidence type="ECO:0000259" key="8">
    <source>
        <dbReference type="PROSITE" id="PS50113"/>
    </source>
</evidence>
<dbReference type="InterPro" id="IPR036890">
    <property type="entry name" value="HATPase_C_sf"/>
</dbReference>
<dbReference type="SMART" id="SM00091">
    <property type="entry name" value="PAS"/>
    <property type="match status" value="5"/>
</dbReference>
<evidence type="ECO:0000256" key="5">
    <source>
        <dbReference type="ARBA" id="ARBA00022777"/>
    </source>
</evidence>
<dbReference type="InterPro" id="IPR000014">
    <property type="entry name" value="PAS"/>
</dbReference>
<dbReference type="Proteomes" id="UP001161580">
    <property type="component" value="Unassembled WGS sequence"/>
</dbReference>
<dbReference type="InterPro" id="IPR013655">
    <property type="entry name" value="PAS_fold_3"/>
</dbReference>
<dbReference type="SMART" id="SM00388">
    <property type="entry name" value="HisKA"/>
    <property type="match status" value="1"/>
</dbReference>
<evidence type="ECO:0000256" key="4">
    <source>
        <dbReference type="ARBA" id="ARBA00022679"/>
    </source>
</evidence>
<dbReference type="SUPFAM" id="SSF55874">
    <property type="entry name" value="ATPase domain of HSP90 chaperone/DNA topoisomerase II/histidine kinase"/>
    <property type="match status" value="1"/>
</dbReference>
<feature type="domain" description="PAS" evidence="7">
    <location>
        <begin position="584"/>
        <end position="639"/>
    </location>
</feature>
<evidence type="ECO:0000259" key="7">
    <source>
        <dbReference type="PROSITE" id="PS50112"/>
    </source>
</evidence>
<dbReference type="EC" id="2.7.13.3" evidence="2"/>
<dbReference type="GO" id="GO:0000155">
    <property type="term" value="F:phosphorelay sensor kinase activity"/>
    <property type="evidence" value="ECO:0007669"/>
    <property type="project" value="InterPro"/>
</dbReference>
<dbReference type="Gene3D" id="3.30.565.10">
    <property type="entry name" value="Histidine kinase-like ATPase, C-terminal domain"/>
    <property type="match status" value="1"/>
</dbReference>
<keyword evidence="4" id="KW-0808">Transferase</keyword>
<dbReference type="SUPFAM" id="SSF55781">
    <property type="entry name" value="GAF domain-like"/>
    <property type="match status" value="1"/>
</dbReference>
<evidence type="ECO:0000313" key="10">
    <source>
        <dbReference type="Proteomes" id="UP001161580"/>
    </source>
</evidence>
<gene>
    <name evidence="9" type="ORF">MRS75_24690</name>
</gene>
<dbReference type="FunFam" id="3.30.450.20:FF:000099">
    <property type="entry name" value="Sensory box sensor histidine kinase"/>
    <property type="match status" value="1"/>
</dbReference>
<reference evidence="9" key="1">
    <citation type="submission" date="2022-03" db="EMBL/GenBank/DDBJ databases">
        <title>Fererhizobium litorale gen. nov., sp. nov., isolated from sandy sediments of the Sea of Japan seashore.</title>
        <authorList>
            <person name="Romanenko L."/>
            <person name="Kurilenko V."/>
            <person name="Otstavnykh N."/>
            <person name="Svetashev V."/>
            <person name="Tekutyeva L."/>
            <person name="Isaeva M."/>
            <person name="Mikhailov V."/>
        </authorList>
    </citation>
    <scope>NUCLEOTIDE SEQUENCE</scope>
    <source>
        <strain evidence="9">KMM 9576</strain>
    </source>
</reference>
<feature type="domain" description="PAC" evidence="8">
    <location>
        <begin position="509"/>
        <end position="560"/>
    </location>
</feature>
<name>A0AAE3QJY8_9HYPH</name>
<dbReference type="InterPro" id="IPR000700">
    <property type="entry name" value="PAS-assoc_C"/>
</dbReference>
<feature type="domain" description="PAC" evidence="8">
    <location>
        <begin position="774"/>
        <end position="825"/>
    </location>
</feature>
<proteinExistence type="predicted"/>
<dbReference type="InterPro" id="IPR003018">
    <property type="entry name" value="GAF"/>
</dbReference>
<feature type="domain" description="PAC" evidence="8">
    <location>
        <begin position="74"/>
        <end position="126"/>
    </location>
</feature>
<dbReference type="InterPro" id="IPR035965">
    <property type="entry name" value="PAS-like_dom_sf"/>
</dbReference>
<evidence type="ECO:0000259" key="6">
    <source>
        <dbReference type="PROSITE" id="PS50109"/>
    </source>
</evidence>
<dbReference type="InterPro" id="IPR005467">
    <property type="entry name" value="His_kinase_dom"/>
</dbReference>
<evidence type="ECO:0000256" key="3">
    <source>
        <dbReference type="ARBA" id="ARBA00022553"/>
    </source>
</evidence>
<keyword evidence="5" id="KW-0418">Kinase</keyword>
<comment type="catalytic activity">
    <reaction evidence="1">
        <text>ATP + protein L-histidine = ADP + protein N-phospho-L-histidine.</text>
        <dbReference type="EC" id="2.7.13.3"/>
    </reaction>
</comment>
<dbReference type="PROSITE" id="PS50109">
    <property type="entry name" value="HIS_KIN"/>
    <property type="match status" value="1"/>
</dbReference>
<dbReference type="Gene3D" id="2.10.70.100">
    <property type="match status" value="1"/>
</dbReference>
<dbReference type="CDD" id="cd00082">
    <property type="entry name" value="HisKA"/>
    <property type="match status" value="1"/>
</dbReference>
<keyword evidence="3" id="KW-0597">Phosphoprotein</keyword>
<evidence type="ECO:0000256" key="1">
    <source>
        <dbReference type="ARBA" id="ARBA00000085"/>
    </source>
</evidence>
<dbReference type="InterPro" id="IPR029016">
    <property type="entry name" value="GAF-like_dom_sf"/>
</dbReference>
<dbReference type="InterPro" id="IPR003661">
    <property type="entry name" value="HisK_dim/P_dom"/>
</dbReference>
<evidence type="ECO:0000313" key="9">
    <source>
        <dbReference type="EMBL" id="MDI7925238.1"/>
    </source>
</evidence>
<feature type="domain" description="PAS" evidence="7">
    <location>
        <begin position="1"/>
        <end position="71"/>
    </location>
</feature>
<dbReference type="Gene3D" id="3.30.450.20">
    <property type="entry name" value="PAS domain"/>
    <property type="match status" value="5"/>
</dbReference>
<dbReference type="NCBIfam" id="TIGR00229">
    <property type="entry name" value="sensory_box"/>
    <property type="match status" value="4"/>
</dbReference>
<comment type="caution">
    <text evidence="9">The sequence shown here is derived from an EMBL/GenBank/DDBJ whole genome shotgun (WGS) entry which is preliminary data.</text>
</comment>
<dbReference type="PANTHER" id="PTHR43304">
    <property type="entry name" value="PHYTOCHROME-LIKE PROTEIN CPH1"/>
    <property type="match status" value="1"/>
</dbReference>
<dbReference type="InterPro" id="IPR036097">
    <property type="entry name" value="HisK_dim/P_sf"/>
</dbReference>
<dbReference type="Pfam" id="PF13185">
    <property type="entry name" value="GAF_2"/>
    <property type="match status" value="1"/>
</dbReference>
<accession>A0AAE3QJY8</accession>
<dbReference type="Pfam" id="PF08447">
    <property type="entry name" value="PAS_3"/>
    <property type="match status" value="5"/>
</dbReference>
<organism evidence="9 10">
    <name type="scientific">Ferirhizobium litorale</name>
    <dbReference type="NCBI Taxonomy" id="2927786"/>
    <lineage>
        <taxon>Bacteria</taxon>
        <taxon>Pseudomonadati</taxon>
        <taxon>Pseudomonadota</taxon>
        <taxon>Alphaproteobacteria</taxon>
        <taxon>Hyphomicrobiales</taxon>
        <taxon>Rhizobiaceae</taxon>
        <taxon>Ferirhizobium</taxon>
    </lineage>
</organism>
<dbReference type="SUPFAM" id="SSF47384">
    <property type="entry name" value="Homodimeric domain of signal transducing histidine kinase"/>
    <property type="match status" value="1"/>
</dbReference>
<dbReference type="SMART" id="SM00086">
    <property type="entry name" value="PAC"/>
    <property type="match status" value="5"/>
</dbReference>
<keyword evidence="10" id="KW-1185">Reference proteome</keyword>
<evidence type="ECO:0000256" key="2">
    <source>
        <dbReference type="ARBA" id="ARBA00012438"/>
    </source>
</evidence>
<feature type="domain" description="Histidine kinase" evidence="6">
    <location>
        <begin position="845"/>
        <end position="1013"/>
    </location>
</feature>
<dbReference type="AlphaFoldDB" id="A0AAE3QJY8"/>